<accession>A0ABM1YZ47</accession>
<dbReference type="RefSeq" id="XP_062705963.1">
    <property type="nucleotide sequence ID" value="XM_062849979.1"/>
</dbReference>
<feature type="region of interest" description="Disordered" evidence="9">
    <location>
        <begin position="1199"/>
        <end position="1221"/>
    </location>
</feature>
<protein>
    <recommendedName>
        <fullName evidence="1">RNA-directed DNA polymerase</fullName>
        <ecNumber evidence="1">2.7.7.49</ecNumber>
    </recommendedName>
</protein>
<reference evidence="14" key="1">
    <citation type="journal article" date="2015" name="Proc. Natl. Acad. Sci. U.S.A.">
        <title>Genome sequence of the Asian Tiger mosquito, Aedes albopictus, reveals insights into its biology, genetics, and evolution.</title>
        <authorList>
            <person name="Chen X.G."/>
            <person name="Jiang X."/>
            <person name="Gu J."/>
            <person name="Xu M."/>
            <person name="Wu Y."/>
            <person name="Deng Y."/>
            <person name="Zhang C."/>
            <person name="Bonizzoni M."/>
            <person name="Dermauw W."/>
            <person name="Vontas J."/>
            <person name="Armbruster P."/>
            <person name="Huang X."/>
            <person name="Yang Y."/>
            <person name="Zhang H."/>
            <person name="He W."/>
            <person name="Peng H."/>
            <person name="Liu Y."/>
            <person name="Wu K."/>
            <person name="Chen J."/>
            <person name="Lirakis M."/>
            <person name="Topalis P."/>
            <person name="Van Leeuwen T."/>
            <person name="Hall A.B."/>
            <person name="Jiang X."/>
            <person name="Thorpe C."/>
            <person name="Mueller R.L."/>
            <person name="Sun C."/>
            <person name="Waterhouse R.M."/>
            <person name="Yan G."/>
            <person name="Tu Z.J."/>
            <person name="Fang X."/>
            <person name="James A.A."/>
        </authorList>
    </citation>
    <scope>NUCLEOTIDE SEQUENCE [LARGE SCALE GENOMIC DNA]</scope>
    <source>
        <strain evidence="14">Foshan</strain>
    </source>
</reference>
<dbReference type="SUPFAM" id="SSF57756">
    <property type="entry name" value="Retrovirus zinc finger-like domains"/>
    <property type="match status" value="1"/>
</dbReference>
<dbReference type="InterPro" id="IPR001584">
    <property type="entry name" value="Integrase_cat-core"/>
</dbReference>
<keyword evidence="8" id="KW-0479">Metal-binding</keyword>
<evidence type="ECO:0000313" key="14">
    <source>
        <dbReference type="Proteomes" id="UP000069940"/>
    </source>
</evidence>
<dbReference type="Gene3D" id="4.10.60.10">
    <property type="entry name" value="Zinc finger, CCHC-type"/>
    <property type="match status" value="1"/>
</dbReference>
<feature type="compositionally biased region" description="Basic and acidic residues" evidence="9">
    <location>
        <begin position="1288"/>
        <end position="1307"/>
    </location>
</feature>
<dbReference type="CDD" id="cd01647">
    <property type="entry name" value="RT_LTR"/>
    <property type="match status" value="1"/>
</dbReference>
<evidence type="ECO:0000259" key="12">
    <source>
        <dbReference type="PROSITE" id="PS50994"/>
    </source>
</evidence>
<keyword evidence="6" id="KW-0378">Hydrolase</keyword>
<keyword evidence="14" id="KW-1185">Reference proteome</keyword>
<dbReference type="InterPro" id="IPR041373">
    <property type="entry name" value="RT_RNaseH"/>
</dbReference>
<dbReference type="Pfam" id="PF17921">
    <property type="entry name" value="Integrase_H2C2"/>
    <property type="match status" value="1"/>
</dbReference>
<keyword evidence="8" id="KW-0862">Zinc</keyword>
<dbReference type="CDD" id="cd09274">
    <property type="entry name" value="RNase_HI_RT_Ty3"/>
    <property type="match status" value="1"/>
</dbReference>
<evidence type="ECO:0000256" key="1">
    <source>
        <dbReference type="ARBA" id="ARBA00012493"/>
    </source>
</evidence>
<dbReference type="InterPro" id="IPR043128">
    <property type="entry name" value="Rev_trsase/Diguanyl_cyclase"/>
</dbReference>
<evidence type="ECO:0000256" key="3">
    <source>
        <dbReference type="ARBA" id="ARBA00022695"/>
    </source>
</evidence>
<proteinExistence type="predicted"/>
<feature type="domain" description="CCHC-type" evidence="10">
    <location>
        <begin position="223"/>
        <end position="237"/>
    </location>
</feature>
<organism evidence="13 14">
    <name type="scientific">Aedes albopictus</name>
    <name type="common">Asian tiger mosquito</name>
    <name type="synonym">Stegomyia albopicta</name>
    <dbReference type="NCBI Taxonomy" id="7160"/>
    <lineage>
        <taxon>Eukaryota</taxon>
        <taxon>Metazoa</taxon>
        <taxon>Ecdysozoa</taxon>
        <taxon>Arthropoda</taxon>
        <taxon>Hexapoda</taxon>
        <taxon>Insecta</taxon>
        <taxon>Pterygota</taxon>
        <taxon>Neoptera</taxon>
        <taxon>Endopterygota</taxon>
        <taxon>Diptera</taxon>
        <taxon>Nematocera</taxon>
        <taxon>Culicoidea</taxon>
        <taxon>Culicidae</taxon>
        <taxon>Culicinae</taxon>
        <taxon>Aedini</taxon>
        <taxon>Aedes</taxon>
        <taxon>Stegomyia</taxon>
    </lineage>
</organism>
<dbReference type="PROSITE" id="PS50158">
    <property type="entry name" value="ZF_CCHC"/>
    <property type="match status" value="1"/>
</dbReference>
<dbReference type="PANTHER" id="PTHR37984:SF11">
    <property type="entry name" value="INTEGRASE CATALYTIC DOMAIN-CONTAINING PROTEIN"/>
    <property type="match status" value="1"/>
</dbReference>
<dbReference type="InterPro" id="IPR036875">
    <property type="entry name" value="Znf_CCHC_sf"/>
</dbReference>
<evidence type="ECO:0000259" key="11">
    <source>
        <dbReference type="PROSITE" id="PS50878"/>
    </source>
</evidence>
<dbReference type="PROSITE" id="PS50994">
    <property type="entry name" value="INTEGRASE"/>
    <property type="match status" value="1"/>
</dbReference>
<sequence length="1324" mass="150633">MAATVKIDASAMPPFKVGTDPRNDWIKWKRALDRFLQANKIEEDEEKFNLLLVLGGIDLQSYYDKVAKWEVQKTVGENEEILEEVVILQYESAILSLDQYFAPQLRKRFERHLLRSMRQGNQESFEEFVFRLRDQANRCVFTDVDDMIVDQIIEGCSSAELRKKLLTTEMSLTEVVSLGKTLEEVLKQSREYEKPSTSYGEHGLVQKVVGRGPLTSRFTESSRKCYNCNKPGHLARETDKCPAKNVDCFSCRTKGHFRICCRKRKHDESTTKQSMYGAKRIHAIVGGDTETEKGVFFVKTSEELSEILELDIGGVRTRMVIDSGSPANIIDEETYNHLINKGARILNERKPQNDEISFKAFASDQNIFFSAAFETEIKIPDEEAGIWSHVLVAPGGQVSLLSKGTAFALGILKIGYHVNQVSATDQTAVEDKSRKGFPKIPNVQLTIQVEDSVLPVAQAARRFPMSMEADVERTIQDLLEKNIIERAEAPITWVSPLVPVKKSDGRIRLCVDMRAANKAVRRENYPMPNIDDAISGIKKVAKLSKIDLEAAYYHFELDEKSRNITTFVARSGVYRFSRLMFGIKSAPELFQREMENLFRGIEGLVVYMDDFLIHGETIEEHDAALKEVLHRIQKYNMKINEEKSVFGVSSVEFLGHIVSTEGIRTTDEKVQAIRSLQPPSSVSELRSLLGLVNFVGKFIPNLSALTFHMRSLLNKESSFVWSETHTQELNTIKQMIASADYLGFFDPNDETILVTDASPYGLGAILIQIKDGVSRTISCISKSLAEFEKKYCQTEKECYAIIWAMEKLYVYLYGKHFTLVTDCKPLEYLFNRVKSKPSARIERWILRLQSFDFTVKYEPGKENLADPLSRLSQGVKDCVSGSDVIGWLADEIKPSVLSIEELEKATLADDELQKVKDALYSGIWDEVPNEYKTATVKNDLTLYGELILRGDRIVIPKQMREKVVHLAHLGHQGGISMKAMLRSKIWFPLMDKLVDTIIRHCKPCSMTALPDKPNPMARRIPTMPWQDLAIDFKEGLPGEMSLLVVVCYTSRFVQVEPMKPATTQKVIGTLLRMFSSFGIPRSITSDNGPQFKAIEFRNFCLSYGIHLNLSTPYWPEQNGAVERQMRNIGKRIKISSIQGTDWKTDLCEYLTLYHSTPQEMTGLSPGQMMFGREIRNRIPSIHHPPSLNLESSRDRDMIQKEQRKVQSDKSRQAKEHKLERGDVVLLKNSKVGSYQPNFGPEEFEVTDIKGGEITIRSKETGKTYKRNSSHLKKLAQAESRPGDDDETSERVLDPVEHCTTDSQPSDRHPKRICRRPTRWDDFVI</sequence>
<evidence type="ECO:0000256" key="2">
    <source>
        <dbReference type="ARBA" id="ARBA00022679"/>
    </source>
</evidence>
<dbReference type="GeneID" id="115258030"/>
<dbReference type="Pfam" id="PF00665">
    <property type="entry name" value="rve"/>
    <property type="match status" value="1"/>
</dbReference>
<dbReference type="InterPro" id="IPR001878">
    <property type="entry name" value="Znf_CCHC"/>
</dbReference>
<dbReference type="InterPro" id="IPR000477">
    <property type="entry name" value="RT_dom"/>
</dbReference>
<dbReference type="Gene3D" id="3.30.70.270">
    <property type="match status" value="2"/>
</dbReference>
<keyword evidence="2" id="KW-0808">Transferase</keyword>
<evidence type="ECO:0000256" key="6">
    <source>
        <dbReference type="ARBA" id="ARBA00022801"/>
    </source>
</evidence>
<keyword evidence="7" id="KW-0695">RNA-directed DNA polymerase</keyword>
<evidence type="ECO:0000256" key="4">
    <source>
        <dbReference type="ARBA" id="ARBA00022722"/>
    </source>
</evidence>
<dbReference type="Gene3D" id="1.10.340.70">
    <property type="match status" value="1"/>
</dbReference>
<dbReference type="SMART" id="SM00343">
    <property type="entry name" value="ZnF_C2HC"/>
    <property type="match status" value="2"/>
</dbReference>
<dbReference type="InterPro" id="IPR012337">
    <property type="entry name" value="RNaseH-like_sf"/>
</dbReference>
<dbReference type="EC" id="2.7.7.49" evidence="1"/>
<keyword evidence="3" id="KW-0548">Nucleotidyltransferase</keyword>
<evidence type="ECO:0000256" key="9">
    <source>
        <dbReference type="SAM" id="MobiDB-lite"/>
    </source>
</evidence>
<name>A0ABM1YZ47_AEDAL</name>
<dbReference type="PROSITE" id="PS50878">
    <property type="entry name" value="RT_POL"/>
    <property type="match status" value="1"/>
</dbReference>
<dbReference type="InterPro" id="IPR041588">
    <property type="entry name" value="Integrase_H2C2"/>
</dbReference>
<evidence type="ECO:0000256" key="5">
    <source>
        <dbReference type="ARBA" id="ARBA00022759"/>
    </source>
</evidence>
<dbReference type="SUPFAM" id="SSF53098">
    <property type="entry name" value="Ribonuclease H-like"/>
    <property type="match status" value="1"/>
</dbReference>
<dbReference type="Gene3D" id="3.10.10.10">
    <property type="entry name" value="HIV Type 1 Reverse Transcriptase, subunit A, domain 1"/>
    <property type="match status" value="1"/>
</dbReference>
<dbReference type="SUPFAM" id="SSF56672">
    <property type="entry name" value="DNA/RNA polymerases"/>
    <property type="match status" value="1"/>
</dbReference>
<dbReference type="Pfam" id="PF00098">
    <property type="entry name" value="zf-CCHC"/>
    <property type="match status" value="1"/>
</dbReference>
<keyword evidence="8" id="KW-0863">Zinc-finger</keyword>
<feature type="domain" description="Reverse transcriptase" evidence="11">
    <location>
        <begin position="481"/>
        <end position="658"/>
    </location>
</feature>
<evidence type="ECO:0000256" key="7">
    <source>
        <dbReference type="ARBA" id="ARBA00022918"/>
    </source>
</evidence>
<dbReference type="Gene3D" id="3.30.420.10">
    <property type="entry name" value="Ribonuclease H-like superfamily/Ribonuclease H"/>
    <property type="match status" value="1"/>
</dbReference>
<dbReference type="Proteomes" id="UP000069940">
    <property type="component" value="Unassembled WGS sequence"/>
</dbReference>
<dbReference type="EnsemblMetazoa" id="AALFPA23_013431.R19461">
    <property type="protein sequence ID" value="AALFPA23_013431.P19461"/>
    <property type="gene ID" value="AALFPA23_013431"/>
</dbReference>
<dbReference type="InterPro" id="IPR043502">
    <property type="entry name" value="DNA/RNA_pol_sf"/>
</dbReference>
<dbReference type="InterPro" id="IPR050951">
    <property type="entry name" value="Retrovirus_Pol_polyprotein"/>
</dbReference>
<evidence type="ECO:0000259" key="10">
    <source>
        <dbReference type="PROSITE" id="PS50158"/>
    </source>
</evidence>
<dbReference type="Pfam" id="PF00078">
    <property type="entry name" value="RVT_1"/>
    <property type="match status" value="1"/>
</dbReference>
<keyword evidence="5" id="KW-0255">Endonuclease</keyword>
<evidence type="ECO:0000313" key="13">
    <source>
        <dbReference type="EnsemblMetazoa" id="AALFPA23_013431.P19461"/>
    </source>
</evidence>
<reference evidence="13" key="2">
    <citation type="submission" date="2025-05" db="UniProtKB">
        <authorList>
            <consortium name="EnsemblMetazoa"/>
        </authorList>
    </citation>
    <scope>IDENTIFICATION</scope>
    <source>
        <strain evidence="13">Foshan</strain>
    </source>
</reference>
<feature type="compositionally biased region" description="Basic residues" evidence="9">
    <location>
        <begin position="1263"/>
        <end position="1273"/>
    </location>
</feature>
<keyword evidence="4" id="KW-0540">Nuclease</keyword>
<dbReference type="InterPro" id="IPR036397">
    <property type="entry name" value="RNaseH_sf"/>
</dbReference>
<evidence type="ECO:0000256" key="8">
    <source>
        <dbReference type="PROSITE-ProRule" id="PRU00047"/>
    </source>
</evidence>
<feature type="domain" description="Integrase catalytic" evidence="12">
    <location>
        <begin position="1020"/>
        <end position="1173"/>
    </location>
</feature>
<dbReference type="PANTHER" id="PTHR37984">
    <property type="entry name" value="PROTEIN CBG26694"/>
    <property type="match status" value="1"/>
</dbReference>
<dbReference type="Pfam" id="PF17917">
    <property type="entry name" value="RT_RNaseH"/>
    <property type="match status" value="1"/>
</dbReference>
<feature type="region of interest" description="Disordered" evidence="9">
    <location>
        <begin position="1259"/>
        <end position="1312"/>
    </location>
</feature>